<sequence length="235" mass="24636">MKLPILLSSRAGKAFMIACSSILLLASCSKKNEPQPEPVGAAKVRFVNTVRGSLAQDFYVNGVKKSTVPAAYGEASAYLEITSGSNAFKFYDAGTTTVKAESQAYNVPIGFNVTTFYYQGSNGLFGAFAIGDDMSAPAAGKAKVRFYNLNSFLTPTTGITITVVGQTTPLIPSLVYGDLNTSYHAVDPGAKFTFTAAGVTTAPQLDGGIIAGKNYTIWIDGGSSAELTGHVILQN</sequence>
<evidence type="ECO:0000259" key="2">
    <source>
        <dbReference type="Pfam" id="PF14344"/>
    </source>
</evidence>
<feature type="domain" description="DUF4397" evidence="2">
    <location>
        <begin position="42"/>
        <end position="150"/>
    </location>
</feature>
<dbReference type="PROSITE" id="PS51257">
    <property type="entry name" value="PROKAR_LIPOPROTEIN"/>
    <property type="match status" value="1"/>
</dbReference>
<dbReference type="InterPro" id="IPR025510">
    <property type="entry name" value="DUF4397"/>
</dbReference>
<feature type="signal peptide" evidence="1">
    <location>
        <begin position="1"/>
        <end position="26"/>
    </location>
</feature>
<organism evidence="3 4">
    <name type="scientific">Pedobacter nyackensis</name>
    <dbReference type="NCBI Taxonomy" id="475255"/>
    <lineage>
        <taxon>Bacteria</taxon>
        <taxon>Pseudomonadati</taxon>
        <taxon>Bacteroidota</taxon>
        <taxon>Sphingobacteriia</taxon>
        <taxon>Sphingobacteriales</taxon>
        <taxon>Sphingobacteriaceae</taxon>
        <taxon>Pedobacter</taxon>
    </lineage>
</organism>
<name>A0A1W2DJ76_9SPHI</name>
<dbReference type="OrthoDB" id="9792011at2"/>
<dbReference type="STRING" id="475255.SAMN04488101_10770"/>
<keyword evidence="4" id="KW-1185">Reference proteome</keyword>
<gene>
    <name evidence="3" type="ORF">SAMN04488101_10770</name>
</gene>
<protein>
    <recommendedName>
        <fullName evidence="2">DUF4397 domain-containing protein</fullName>
    </recommendedName>
</protein>
<accession>A0A1W2DJ76</accession>
<keyword evidence="1" id="KW-0732">Signal</keyword>
<evidence type="ECO:0000313" key="4">
    <source>
        <dbReference type="Proteomes" id="UP000192678"/>
    </source>
</evidence>
<evidence type="ECO:0000313" key="3">
    <source>
        <dbReference type="EMBL" id="SMC97483.1"/>
    </source>
</evidence>
<dbReference type="RefSeq" id="WP_084289934.1">
    <property type="nucleotide sequence ID" value="NZ_FWYB01000007.1"/>
</dbReference>
<dbReference type="EMBL" id="FWYB01000007">
    <property type="protein sequence ID" value="SMC97483.1"/>
    <property type="molecule type" value="Genomic_DNA"/>
</dbReference>
<dbReference type="AlphaFoldDB" id="A0A1W2DJ76"/>
<dbReference type="Proteomes" id="UP000192678">
    <property type="component" value="Unassembled WGS sequence"/>
</dbReference>
<feature type="chain" id="PRO_5012461571" description="DUF4397 domain-containing protein" evidence="1">
    <location>
        <begin position="27"/>
        <end position="235"/>
    </location>
</feature>
<dbReference type="Pfam" id="PF14344">
    <property type="entry name" value="DUF4397"/>
    <property type="match status" value="1"/>
</dbReference>
<evidence type="ECO:0000256" key="1">
    <source>
        <dbReference type="SAM" id="SignalP"/>
    </source>
</evidence>
<reference evidence="3 4" key="1">
    <citation type="submission" date="2017-04" db="EMBL/GenBank/DDBJ databases">
        <authorList>
            <person name="Afonso C.L."/>
            <person name="Miller P.J."/>
            <person name="Scott M.A."/>
            <person name="Spackman E."/>
            <person name="Goraichik I."/>
            <person name="Dimitrov K.M."/>
            <person name="Suarez D.L."/>
            <person name="Swayne D.E."/>
        </authorList>
    </citation>
    <scope>NUCLEOTIDE SEQUENCE [LARGE SCALE GENOMIC DNA]</scope>
    <source>
        <strain evidence="3 4">DSM 19625</strain>
    </source>
</reference>
<proteinExistence type="predicted"/>